<dbReference type="AlphaFoldDB" id="A0A382NZW8"/>
<evidence type="ECO:0000313" key="1">
    <source>
        <dbReference type="EMBL" id="SVC66724.1"/>
    </source>
</evidence>
<accession>A0A382NZW8</accession>
<feature type="non-terminal residue" evidence="1">
    <location>
        <position position="1"/>
    </location>
</feature>
<reference evidence="1" key="1">
    <citation type="submission" date="2018-05" db="EMBL/GenBank/DDBJ databases">
        <authorList>
            <person name="Lanie J.A."/>
            <person name="Ng W.-L."/>
            <person name="Kazmierczak K.M."/>
            <person name="Andrzejewski T.M."/>
            <person name="Davidsen T.M."/>
            <person name="Wayne K.J."/>
            <person name="Tettelin H."/>
            <person name="Glass J.I."/>
            <person name="Rusch D."/>
            <person name="Podicherti R."/>
            <person name="Tsui H.-C.T."/>
            <person name="Winkler M.E."/>
        </authorList>
    </citation>
    <scope>NUCLEOTIDE SEQUENCE</scope>
</reference>
<name>A0A382NZW8_9ZZZZ</name>
<dbReference type="EMBL" id="UINC01103938">
    <property type="protein sequence ID" value="SVC66724.1"/>
    <property type="molecule type" value="Genomic_DNA"/>
</dbReference>
<sequence>GIVGAHRMLGADPDLMAWLSFRVDSVTRYFRRIREGVAAELGRPVRMGCGPRSAAFAPLCGYDFVELAQFMDFLLPKHYFFHRGFDGFVGTVYRYSQTLIEWNPGLTVPDTLEIVQSLFGIVLPGVQDMLDFESALTPEFFEAVVKQETRRAIASVDDPERIVPWLDTGRFPHDGDPMTARDLKMLLDAAEEAGLRRFNYHHQGNLSPGEWTVISDKCGTRWDPRTSDWEPTDDLVL</sequence>
<protein>
    <submittedName>
        <fullName evidence="1">Uncharacterized protein</fullName>
    </submittedName>
</protein>
<proteinExistence type="predicted"/>
<organism evidence="1">
    <name type="scientific">marine metagenome</name>
    <dbReference type="NCBI Taxonomy" id="408172"/>
    <lineage>
        <taxon>unclassified sequences</taxon>
        <taxon>metagenomes</taxon>
        <taxon>ecological metagenomes</taxon>
    </lineage>
</organism>
<gene>
    <name evidence="1" type="ORF">METZ01_LOCUS319578</name>
</gene>